<evidence type="ECO:0000256" key="15">
    <source>
        <dbReference type="PROSITE-ProRule" id="PRU01356"/>
    </source>
</evidence>
<evidence type="ECO:0000256" key="1">
    <source>
        <dbReference type="ARBA" id="ARBA00004609"/>
    </source>
</evidence>
<keyword evidence="7" id="KW-0336">GPI-anchor</keyword>
<dbReference type="GO" id="GO:0005886">
    <property type="term" value="C:plasma membrane"/>
    <property type="evidence" value="ECO:0007669"/>
    <property type="project" value="UniProtKB-SubCell"/>
</dbReference>
<dbReference type="PROSITE" id="PS52012">
    <property type="entry name" value="CFEM"/>
    <property type="match status" value="1"/>
</dbReference>
<evidence type="ECO:0000256" key="8">
    <source>
        <dbReference type="ARBA" id="ARBA00022723"/>
    </source>
</evidence>
<evidence type="ECO:0000256" key="2">
    <source>
        <dbReference type="ARBA" id="ARBA00004613"/>
    </source>
</evidence>
<dbReference type="GO" id="GO:0098552">
    <property type="term" value="C:side of membrane"/>
    <property type="evidence" value="ECO:0007669"/>
    <property type="project" value="UniProtKB-KW"/>
</dbReference>
<evidence type="ECO:0000256" key="11">
    <source>
        <dbReference type="ARBA" id="ARBA00023136"/>
    </source>
</evidence>
<evidence type="ECO:0000256" key="12">
    <source>
        <dbReference type="ARBA" id="ARBA00023157"/>
    </source>
</evidence>
<feature type="compositionally biased region" description="Low complexity" evidence="16">
    <location>
        <begin position="350"/>
        <end position="380"/>
    </location>
</feature>
<dbReference type="InterPro" id="IPR008427">
    <property type="entry name" value="Extracellular_membr_CFEM_dom"/>
</dbReference>
<evidence type="ECO:0000256" key="13">
    <source>
        <dbReference type="ARBA" id="ARBA00023180"/>
    </source>
</evidence>
<dbReference type="GO" id="GO:0046872">
    <property type="term" value="F:metal ion binding"/>
    <property type="evidence" value="ECO:0007669"/>
    <property type="project" value="UniProtKB-KW"/>
</dbReference>
<dbReference type="SMART" id="SM00747">
    <property type="entry name" value="CFEM"/>
    <property type="match status" value="1"/>
</dbReference>
<evidence type="ECO:0000256" key="16">
    <source>
        <dbReference type="SAM" id="MobiDB-lite"/>
    </source>
</evidence>
<comment type="caution">
    <text evidence="15">Lacks conserved residue(s) required for the propagation of feature annotation.</text>
</comment>
<evidence type="ECO:0000256" key="3">
    <source>
        <dbReference type="ARBA" id="ARBA00010031"/>
    </source>
</evidence>
<dbReference type="GO" id="GO:0005576">
    <property type="term" value="C:extracellular region"/>
    <property type="evidence" value="ECO:0007669"/>
    <property type="project" value="UniProtKB-SubCell"/>
</dbReference>
<evidence type="ECO:0000259" key="17">
    <source>
        <dbReference type="PROSITE" id="PS52012"/>
    </source>
</evidence>
<comment type="caution">
    <text evidence="18">The sequence shown here is derived from an EMBL/GenBank/DDBJ whole genome shotgun (WGS) entry which is preliminary data.</text>
</comment>
<organism evidence="18 19">
    <name type="scientific">Verticillium dahliae</name>
    <name type="common">Verticillium wilt</name>
    <dbReference type="NCBI Taxonomy" id="27337"/>
    <lineage>
        <taxon>Eukaryota</taxon>
        <taxon>Fungi</taxon>
        <taxon>Dikarya</taxon>
        <taxon>Ascomycota</taxon>
        <taxon>Pezizomycotina</taxon>
        <taxon>Sordariomycetes</taxon>
        <taxon>Hypocreomycetidae</taxon>
        <taxon>Glomerellales</taxon>
        <taxon>Plectosphaerellaceae</taxon>
        <taxon>Verticillium</taxon>
    </lineage>
</organism>
<dbReference type="EMBL" id="RSDZ01000008">
    <property type="protein sequence ID" value="RXG50375.1"/>
    <property type="molecule type" value="Genomic_DNA"/>
</dbReference>
<dbReference type="Proteomes" id="UP000288725">
    <property type="component" value="Chromosome 7"/>
</dbReference>
<keyword evidence="14" id="KW-0449">Lipoprotein</keyword>
<keyword evidence="8" id="KW-0479">Metal-binding</keyword>
<feature type="domain" description="CFEM" evidence="17">
    <location>
        <begin position="62"/>
        <end position="181"/>
    </location>
</feature>
<keyword evidence="10" id="KW-0408">Iron</keyword>
<evidence type="ECO:0000256" key="10">
    <source>
        <dbReference type="ARBA" id="ARBA00023004"/>
    </source>
</evidence>
<keyword evidence="4" id="KW-1003">Cell membrane</keyword>
<sequence>MGLGTVDPASQIRYLDAVDRSTKSRVFNSSLFNRVVLLLAPNTITSINSSRLVQSSENINVIKMKNTAVLSAAAILVLSGVQAQDLPACGQTCVTNMLGLAAELGCGDVQGSEREACLCRNPNFLYGINDCSTAVCAEDTEAAAAAVRYGLSYCADRGVTVEPVPAGTVTEATNTETVTATATGGGANGGAVPIVTTIVSDGTTLVSTIGTGTVTGTAGGGAVVPIVTTIVSDGTTFTSTVGTSTITGTAANGDDDSNTAVVSTFTTVITSGDDTITSTGVTTIGINGVSGASQLPVTTVAVPVVTTITSGDDLITSTIGTTSVVSTLTGSALTSALESQASDAASTGGDDSNTASGSATTTDSGSSSETQTGDAAASSTTGGGNDSAGMSLTAPAFGLLAAMGVAAILF</sequence>
<evidence type="ECO:0000256" key="5">
    <source>
        <dbReference type="ARBA" id="ARBA00022525"/>
    </source>
</evidence>
<keyword evidence="13" id="KW-0325">Glycoprotein</keyword>
<feature type="region of interest" description="Disordered" evidence="16">
    <location>
        <begin position="341"/>
        <end position="387"/>
    </location>
</feature>
<dbReference type="AlphaFoldDB" id="A0A444SAG4"/>
<evidence type="ECO:0000313" key="19">
    <source>
        <dbReference type="Proteomes" id="UP000288725"/>
    </source>
</evidence>
<evidence type="ECO:0000256" key="4">
    <source>
        <dbReference type="ARBA" id="ARBA00022475"/>
    </source>
</evidence>
<evidence type="ECO:0000256" key="6">
    <source>
        <dbReference type="ARBA" id="ARBA00022617"/>
    </source>
</evidence>
<proteinExistence type="inferred from homology"/>
<dbReference type="Pfam" id="PF05730">
    <property type="entry name" value="CFEM"/>
    <property type="match status" value="1"/>
</dbReference>
<keyword evidence="5" id="KW-0964">Secreted</keyword>
<keyword evidence="12" id="KW-1015">Disulfide bond</keyword>
<keyword evidence="11" id="KW-0472">Membrane</keyword>
<keyword evidence="6" id="KW-0349">Heme</keyword>
<protein>
    <recommendedName>
        <fullName evidence="17">CFEM domain-containing protein</fullName>
    </recommendedName>
</protein>
<evidence type="ECO:0000256" key="7">
    <source>
        <dbReference type="ARBA" id="ARBA00022622"/>
    </source>
</evidence>
<keyword evidence="9" id="KW-0732">Signal</keyword>
<gene>
    <name evidence="18" type="ORF">VDGE_04046</name>
</gene>
<dbReference type="InterPro" id="IPR051735">
    <property type="entry name" value="CFEM_domain"/>
</dbReference>
<evidence type="ECO:0000256" key="14">
    <source>
        <dbReference type="ARBA" id="ARBA00023288"/>
    </source>
</evidence>
<evidence type="ECO:0000256" key="9">
    <source>
        <dbReference type="ARBA" id="ARBA00022729"/>
    </source>
</evidence>
<accession>A0A444SAG4</accession>
<comment type="subcellular location">
    <subcellularLocation>
        <location evidence="1">Cell membrane</location>
        <topology evidence="1">Lipid-anchor</topology>
        <topology evidence="1">GPI-anchor</topology>
    </subcellularLocation>
    <subcellularLocation>
        <location evidence="2">Secreted</location>
    </subcellularLocation>
</comment>
<reference evidence="18 19" key="1">
    <citation type="submission" date="2018-12" db="EMBL/GenBank/DDBJ databases">
        <title>Genome of Verticillium dahliae isolate Getta Getta.</title>
        <authorList>
            <person name="Gardiner D.M."/>
        </authorList>
    </citation>
    <scope>NUCLEOTIDE SEQUENCE [LARGE SCALE GENOMIC DNA]</scope>
    <source>
        <strain evidence="18 19">Getta Getta</strain>
    </source>
</reference>
<evidence type="ECO:0000313" key="18">
    <source>
        <dbReference type="EMBL" id="RXG50375.1"/>
    </source>
</evidence>
<dbReference type="PANTHER" id="PTHR37928:SF1">
    <property type="entry name" value="CFEM DOMAIN PROTEIN (AFU_ORTHOLOGUE AFUA_6G14090)"/>
    <property type="match status" value="1"/>
</dbReference>
<dbReference type="PANTHER" id="PTHR37928">
    <property type="entry name" value="CFEM DOMAIN PROTEIN (AFU_ORTHOLOGUE AFUA_6G14090)"/>
    <property type="match status" value="1"/>
</dbReference>
<name>A0A444SAG4_VERDA</name>
<comment type="similarity">
    <text evidence="3">Belongs to the RBT5 family.</text>
</comment>